<organism evidence="2 3">
    <name type="scientific">Trema orientale</name>
    <name type="common">Charcoal tree</name>
    <name type="synonym">Celtis orientalis</name>
    <dbReference type="NCBI Taxonomy" id="63057"/>
    <lineage>
        <taxon>Eukaryota</taxon>
        <taxon>Viridiplantae</taxon>
        <taxon>Streptophyta</taxon>
        <taxon>Embryophyta</taxon>
        <taxon>Tracheophyta</taxon>
        <taxon>Spermatophyta</taxon>
        <taxon>Magnoliopsida</taxon>
        <taxon>eudicotyledons</taxon>
        <taxon>Gunneridae</taxon>
        <taxon>Pentapetalae</taxon>
        <taxon>rosids</taxon>
        <taxon>fabids</taxon>
        <taxon>Rosales</taxon>
        <taxon>Cannabaceae</taxon>
        <taxon>Trema</taxon>
    </lineage>
</organism>
<dbReference type="CDD" id="cd06222">
    <property type="entry name" value="RNase_H_like"/>
    <property type="match status" value="1"/>
</dbReference>
<comment type="caution">
    <text evidence="2">The sequence shown here is derived from an EMBL/GenBank/DDBJ whole genome shotgun (WGS) entry which is preliminary data.</text>
</comment>
<dbReference type="InterPro" id="IPR036397">
    <property type="entry name" value="RNaseH_sf"/>
</dbReference>
<proteinExistence type="predicted"/>
<dbReference type="EMBL" id="JXTC01000088">
    <property type="protein sequence ID" value="PON90015.1"/>
    <property type="molecule type" value="Genomic_DNA"/>
</dbReference>
<dbReference type="InterPro" id="IPR002156">
    <property type="entry name" value="RNaseH_domain"/>
</dbReference>
<dbReference type="InParanoid" id="A0A2P5EWW2"/>
<dbReference type="AlphaFoldDB" id="A0A2P5EWW2"/>
<dbReference type="Gene3D" id="3.30.420.10">
    <property type="entry name" value="Ribonuclease H-like superfamily/Ribonuclease H"/>
    <property type="match status" value="1"/>
</dbReference>
<reference evidence="3" key="1">
    <citation type="submission" date="2016-06" db="EMBL/GenBank/DDBJ databases">
        <title>Parallel loss of symbiosis genes in relatives of nitrogen-fixing non-legume Parasponia.</title>
        <authorList>
            <person name="Van Velzen R."/>
            <person name="Holmer R."/>
            <person name="Bu F."/>
            <person name="Rutten L."/>
            <person name="Van Zeijl A."/>
            <person name="Liu W."/>
            <person name="Santuari L."/>
            <person name="Cao Q."/>
            <person name="Sharma T."/>
            <person name="Shen D."/>
            <person name="Roswanjaya Y."/>
            <person name="Wardhani T."/>
            <person name="Kalhor M.S."/>
            <person name="Jansen J."/>
            <person name="Van den Hoogen J."/>
            <person name="Gungor B."/>
            <person name="Hartog M."/>
            <person name="Hontelez J."/>
            <person name="Verver J."/>
            <person name="Yang W.-C."/>
            <person name="Schijlen E."/>
            <person name="Repin R."/>
            <person name="Schilthuizen M."/>
            <person name="Schranz E."/>
            <person name="Heidstra R."/>
            <person name="Miyata K."/>
            <person name="Fedorova E."/>
            <person name="Kohlen W."/>
            <person name="Bisseling T."/>
            <person name="Smit S."/>
            <person name="Geurts R."/>
        </authorList>
    </citation>
    <scope>NUCLEOTIDE SEQUENCE [LARGE SCALE GENOMIC DNA]</scope>
    <source>
        <strain evidence="3">cv. RG33-2</strain>
    </source>
</reference>
<accession>A0A2P5EWW2</accession>
<dbReference type="SUPFAM" id="SSF53098">
    <property type="entry name" value="Ribonuclease H-like"/>
    <property type="match status" value="1"/>
</dbReference>
<dbReference type="Proteomes" id="UP000237000">
    <property type="component" value="Unassembled WGS sequence"/>
</dbReference>
<protein>
    <submittedName>
        <fullName evidence="2">Ribonuclease H-like domain containing protein</fullName>
    </submittedName>
</protein>
<gene>
    <name evidence="2" type="ORF">TorRG33x02_143010</name>
</gene>
<dbReference type="InterPro" id="IPR052929">
    <property type="entry name" value="RNase_H-like_EbsB-rel"/>
</dbReference>
<dbReference type="Pfam" id="PF13456">
    <property type="entry name" value="RVT_3"/>
    <property type="match status" value="1"/>
</dbReference>
<dbReference type="OrthoDB" id="10428168at2759"/>
<keyword evidence="3" id="KW-1185">Reference proteome</keyword>
<evidence type="ECO:0000313" key="2">
    <source>
        <dbReference type="EMBL" id="PON90015.1"/>
    </source>
</evidence>
<dbReference type="InterPro" id="IPR044730">
    <property type="entry name" value="RNase_H-like_dom_plant"/>
</dbReference>
<dbReference type="PANTHER" id="PTHR47074">
    <property type="entry name" value="BNAC02G40300D PROTEIN"/>
    <property type="match status" value="1"/>
</dbReference>
<evidence type="ECO:0000313" key="3">
    <source>
        <dbReference type="Proteomes" id="UP000237000"/>
    </source>
</evidence>
<name>A0A2P5EWW2_TREOI</name>
<dbReference type="GO" id="GO:0004523">
    <property type="term" value="F:RNA-DNA hybrid ribonuclease activity"/>
    <property type="evidence" value="ECO:0007669"/>
    <property type="project" value="InterPro"/>
</dbReference>
<dbReference type="InterPro" id="IPR012337">
    <property type="entry name" value="RNaseH-like_sf"/>
</dbReference>
<feature type="domain" description="RNase H type-1" evidence="1">
    <location>
        <begin position="4"/>
        <end position="84"/>
    </location>
</feature>
<evidence type="ECO:0000259" key="1">
    <source>
        <dbReference type="Pfam" id="PF13456"/>
    </source>
</evidence>
<dbReference type="GO" id="GO:0003676">
    <property type="term" value="F:nucleic acid binding"/>
    <property type="evidence" value="ECO:0007669"/>
    <property type="project" value="InterPro"/>
</dbReference>
<sequence length="84" mass="9443">MAFSEALVILSAIKLAEYINEQDIIIESDSKVIVNLLKKQDRNSPPVHIKEPIREAFRKCTFFSNCIVNKVSKVCNVVAHNLAS</sequence>
<dbReference type="PANTHER" id="PTHR47074:SF11">
    <property type="entry name" value="REVERSE TRANSCRIPTASE-LIKE PROTEIN"/>
    <property type="match status" value="1"/>
</dbReference>